<proteinExistence type="predicted"/>
<sequence>MDKAQMQATDFLRIIGTVDAVLAEAGNSGLPESLTYNSHIHLPPNFSAFETVEQAVEIAAGEGVQVLGCGNYYDYSVYQGFAETARDQGVFPLFGTEIIALETDLQEQGIRVNDPGNPGKYYICGKGISRFEELSPRADQLLSGIRTNDTLRMREMTEKMAGVFSDHGIDTGLDDKAVIQRVVTRHGCSADMVTLQERHLAQAFQEVFFERVPVDQRTKKLADLFGDSPQSTSSDAVGIQNEIRSHLMKAGKVCFVPETFVNLAQAKELIVELGGIPCYPVL</sequence>
<organism evidence="1">
    <name type="scientific">marine metagenome</name>
    <dbReference type="NCBI Taxonomy" id="408172"/>
    <lineage>
        <taxon>unclassified sequences</taxon>
        <taxon>metagenomes</taxon>
        <taxon>ecological metagenomes</taxon>
    </lineage>
</organism>
<name>A0A382HTL5_9ZZZZ</name>
<gene>
    <name evidence="1" type="ORF">METZ01_LOCUS242685</name>
</gene>
<evidence type="ECO:0008006" key="2">
    <source>
        <dbReference type="Google" id="ProtNLM"/>
    </source>
</evidence>
<reference evidence="1" key="1">
    <citation type="submission" date="2018-05" db="EMBL/GenBank/DDBJ databases">
        <authorList>
            <person name="Lanie J.A."/>
            <person name="Ng W.-L."/>
            <person name="Kazmierczak K.M."/>
            <person name="Andrzejewski T.M."/>
            <person name="Davidsen T.M."/>
            <person name="Wayne K.J."/>
            <person name="Tettelin H."/>
            <person name="Glass J.I."/>
            <person name="Rusch D."/>
            <person name="Podicherti R."/>
            <person name="Tsui H.-C.T."/>
            <person name="Winkler M.E."/>
        </authorList>
    </citation>
    <scope>NUCLEOTIDE SEQUENCE</scope>
</reference>
<protein>
    <recommendedName>
        <fullName evidence="2">PHP domain-containing protein</fullName>
    </recommendedName>
</protein>
<feature type="non-terminal residue" evidence="1">
    <location>
        <position position="282"/>
    </location>
</feature>
<evidence type="ECO:0000313" key="1">
    <source>
        <dbReference type="EMBL" id="SVB89831.1"/>
    </source>
</evidence>
<dbReference type="AlphaFoldDB" id="A0A382HTL5"/>
<accession>A0A382HTL5</accession>
<dbReference type="EMBL" id="UINC01062836">
    <property type="protein sequence ID" value="SVB89831.1"/>
    <property type="molecule type" value="Genomic_DNA"/>
</dbReference>